<evidence type="ECO:0000313" key="2">
    <source>
        <dbReference type="Proteomes" id="UP001054945"/>
    </source>
</evidence>
<reference evidence="1 2" key="1">
    <citation type="submission" date="2021-06" db="EMBL/GenBank/DDBJ databases">
        <title>Caerostris extrusa draft genome.</title>
        <authorList>
            <person name="Kono N."/>
            <person name="Arakawa K."/>
        </authorList>
    </citation>
    <scope>NUCLEOTIDE SEQUENCE [LARGE SCALE GENOMIC DNA]</scope>
</reference>
<sequence>MRGHQSTSAAFWSHIERTEWMECLPGISAAKQMKGSLFGCSNSERIATEISRIKRLSIDCPCWTNKSIHLITLLALKQTDAGSSIRRCSGPTLKGQNGWKCLPEISAAKQMKGSPGWLHQFRNDCNRNSRIKRLSTGFVSLEILFKKNPCFLNLIG</sequence>
<protein>
    <submittedName>
        <fullName evidence="1">Uncharacterized protein</fullName>
    </submittedName>
</protein>
<accession>A0AAV4X886</accession>
<dbReference type="EMBL" id="BPLR01017341">
    <property type="protein sequence ID" value="GIY90698.1"/>
    <property type="molecule type" value="Genomic_DNA"/>
</dbReference>
<dbReference type="Proteomes" id="UP001054945">
    <property type="component" value="Unassembled WGS sequence"/>
</dbReference>
<name>A0AAV4X886_CAEEX</name>
<gene>
    <name evidence="1" type="ORF">CEXT_330071</name>
</gene>
<proteinExistence type="predicted"/>
<dbReference type="AlphaFoldDB" id="A0AAV4X886"/>
<comment type="caution">
    <text evidence="1">The sequence shown here is derived from an EMBL/GenBank/DDBJ whole genome shotgun (WGS) entry which is preliminary data.</text>
</comment>
<keyword evidence="2" id="KW-1185">Reference proteome</keyword>
<organism evidence="1 2">
    <name type="scientific">Caerostris extrusa</name>
    <name type="common">Bark spider</name>
    <name type="synonym">Caerostris bankana</name>
    <dbReference type="NCBI Taxonomy" id="172846"/>
    <lineage>
        <taxon>Eukaryota</taxon>
        <taxon>Metazoa</taxon>
        <taxon>Ecdysozoa</taxon>
        <taxon>Arthropoda</taxon>
        <taxon>Chelicerata</taxon>
        <taxon>Arachnida</taxon>
        <taxon>Araneae</taxon>
        <taxon>Araneomorphae</taxon>
        <taxon>Entelegynae</taxon>
        <taxon>Araneoidea</taxon>
        <taxon>Araneidae</taxon>
        <taxon>Caerostris</taxon>
    </lineage>
</organism>
<evidence type="ECO:0000313" key="1">
    <source>
        <dbReference type="EMBL" id="GIY90698.1"/>
    </source>
</evidence>